<organism evidence="5 6">
    <name type="scientific">Methylobacterium indicum</name>
    <dbReference type="NCBI Taxonomy" id="1775910"/>
    <lineage>
        <taxon>Bacteria</taxon>
        <taxon>Pseudomonadati</taxon>
        <taxon>Pseudomonadota</taxon>
        <taxon>Alphaproteobacteria</taxon>
        <taxon>Hyphomicrobiales</taxon>
        <taxon>Methylobacteriaceae</taxon>
        <taxon>Methylobacterium</taxon>
    </lineage>
</organism>
<name>A0ABR5HD25_9HYPH</name>
<dbReference type="NCBIfam" id="TIGR01643">
    <property type="entry name" value="YD_repeat_2x"/>
    <property type="match status" value="8"/>
</dbReference>
<feature type="domain" description="DUF6531" evidence="3">
    <location>
        <begin position="300"/>
        <end position="372"/>
    </location>
</feature>
<dbReference type="Pfam" id="PF25023">
    <property type="entry name" value="TEN_YD-shell"/>
    <property type="match status" value="1"/>
</dbReference>
<dbReference type="Pfam" id="PF20148">
    <property type="entry name" value="DUF6531"/>
    <property type="match status" value="1"/>
</dbReference>
<proteinExistence type="predicted"/>
<dbReference type="Gene3D" id="2.180.10.10">
    <property type="entry name" value="RHS repeat-associated core"/>
    <property type="match status" value="3"/>
</dbReference>
<feature type="region of interest" description="Disordered" evidence="2">
    <location>
        <begin position="237"/>
        <end position="293"/>
    </location>
</feature>
<dbReference type="RefSeq" id="WP_048461162.1">
    <property type="nucleotide sequence ID" value="NZ_JTHG01000111.1"/>
</dbReference>
<feature type="compositionally biased region" description="Basic and acidic residues" evidence="2">
    <location>
        <begin position="238"/>
        <end position="247"/>
    </location>
</feature>
<evidence type="ECO:0000313" key="6">
    <source>
        <dbReference type="Proteomes" id="UP000036471"/>
    </source>
</evidence>
<dbReference type="PANTHER" id="PTHR32305">
    <property type="match status" value="1"/>
</dbReference>
<sequence>MADIIRTTDPGADAKYGQPSGTVYGYDPSVGKYTQTGAPNPEGTLPDGSERLGEIGVNQRLDPVSPTRDLHRPEVETKKAEPKPDKTDGNPPQNAPGQFRTKKPERKSTWQKLKDKAEAAKQAAADFHLGTRALGVVQGVQSTVLGAGAGAAAVATAPSVIGAVGFGAAALNEFDQAVAGFRTAWTGEPTDTLVQTAAKWGATAAGVAPEQVEQVGEATGLLQGVIGANPSVAASKAATREAERLAQKEAQAAAEAPPGKSGKSETTTEGQTKDNVKVEEEQPKQGERQKDADCKGCITNPVQVSNGANRYAEIEFALPGPLPFDLTRSYNSAVGTIGPLGRGMRSSLDRAVVRHADGRLVYRDADHRDVFFPAPGPLPAGWTYNVRAPWLALAEGPDGSLILRDGAERHRFDRTAEGVWRIGAIERGGARITFARGPDGTLDRLDHPCGLVLRFANDAEGRRTGVTLVGSDGATSEILRYRYDARGNLLAADSTAGGSRFYEYDAADRCTFWRDDGRTWARHVYDGAGRVVRLETSGAWNGDTFTYDPERMRTRHTPGDRPDAFVWYGYDEEARIVAEEDAHGNVSRVLYDDSDQRIAEIDAEGRETRYAYDANGYLSAVTDPAGRTRRLFRDEAGHVVLRIDAPGEAWRFERDENGHLAAVVDPLDHRTDLSHDAAGRLLGTMRHDGLIERRRYDAGGRLSAIRDFRDGETRYEYDAFGRVTAIEDPLGARTTFAYAPGGDFWVPARETRADGVTLERQIDRGRAEVALTDGEGRRTIRRYGAYGVLEEIEDPQGGRVRFTYDGRKQLTRVTNALGRHWTFTRDACGRVVSETDFDGRTTAYAYDRSGRLTGRTEADGTRLAYAYDAAGLLLAETVSAADGSAPQVTRFAYDRAGRLVRAQNREARVALERDALGQVVAETVNERRIDSTYDCCGHRTARTGLGAAVASAYDPLGALAELRIGEHTPLRLFHDAAGRETQRESGRGFALASGHDPAGRLMRQVAGRRALPGAAPEPALERVYGWNRASEPVLIADGRWGTTGYRYDGNGQVEEARHGDGLAERFDYDAALNVSAFQEVERGPGGPIQAVSFLEAAPDTRLRFWHGSAGGRVSEAWGPQGERVTYRHDGLGRVVERRLERDGFRPLTWSYGWDGRDRLVSCETPTGEVWSYGYDPFGRRLWKRRSTAEGVSGTAYGWDGDLLSAEAPLRADGSAEWGSATVWH</sequence>
<keyword evidence="6" id="KW-1185">Reference proteome</keyword>
<dbReference type="Pfam" id="PF05593">
    <property type="entry name" value="RHS_repeat"/>
    <property type="match status" value="3"/>
</dbReference>
<dbReference type="InterPro" id="IPR006530">
    <property type="entry name" value="YD"/>
</dbReference>
<feature type="region of interest" description="Disordered" evidence="2">
    <location>
        <begin position="1"/>
        <end position="110"/>
    </location>
</feature>
<protein>
    <recommendedName>
        <fullName evidence="7">Sugar-binding protein</fullName>
    </recommendedName>
</protein>
<gene>
    <name evidence="5" type="ORF">QR79_13295</name>
</gene>
<dbReference type="InterPro" id="IPR031325">
    <property type="entry name" value="RHS_repeat"/>
</dbReference>
<dbReference type="InterPro" id="IPR056823">
    <property type="entry name" value="TEN-like_YD-shell"/>
</dbReference>
<feature type="domain" description="Teneurin-like YD-shell" evidence="4">
    <location>
        <begin position="474"/>
        <end position="650"/>
    </location>
</feature>
<dbReference type="EMBL" id="JTHG01000111">
    <property type="protein sequence ID" value="KMO23475.1"/>
    <property type="molecule type" value="Genomic_DNA"/>
</dbReference>
<feature type="compositionally biased region" description="Basic and acidic residues" evidence="2">
    <location>
        <begin position="271"/>
        <end position="293"/>
    </location>
</feature>
<dbReference type="InterPro" id="IPR050708">
    <property type="entry name" value="T6SS_VgrG/RHS"/>
</dbReference>
<dbReference type="PANTHER" id="PTHR32305:SF15">
    <property type="entry name" value="PROTEIN RHSA-RELATED"/>
    <property type="match status" value="1"/>
</dbReference>
<dbReference type="Proteomes" id="UP000036471">
    <property type="component" value="Unassembled WGS sequence"/>
</dbReference>
<comment type="caution">
    <text evidence="5">The sequence shown here is derived from an EMBL/GenBank/DDBJ whole genome shotgun (WGS) entry which is preliminary data.</text>
</comment>
<feature type="non-terminal residue" evidence="5">
    <location>
        <position position="1224"/>
    </location>
</feature>
<evidence type="ECO:0000259" key="4">
    <source>
        <dbReference type="Pfam" id="PF25023"/>
    </source>
</evidence>
<evidence type="ECO:0000256" key="1">
    <source>
        <dbReference type="ARBA" id="ARBA00022737"/>
    </source>
</evidence>
<evidence type="ECO:0000259" key="3">
    <source>
        <dbReference type="Pfam" id="PF20148"/>
    </source>
</evidence>
<accession>A0ABR5HD25</accession>
<dbReference type="InterPro" id="IPR045351">
    <property type="entry name" value="DUF6531"/>
</dbReference>
<evidence type="ECO:0000256" key="2">
    <source>
        <dbReference type="SAM" id="MobiDB-lite"/>
    </source>
</evidence>
<evidence type="ECO:0008006" key="7">
    <source>
        <dbReference type="Google" id="ProtNLM"/>
    </source>
</evidence>
<evidence type="ECO:0000313" key="5">
    <source>
        <dbReference type="EMBL" id="KMO23475.1"/>
    </source>
</evidence>
<feature type="compositionally biased region" description="Basic and acidic residues" evidence="2">
    <location>
        <begin position="68"/>
        <end position="88"/>
    </location>
</feature>
<keyword evidence="1" id="KW-0677">Repeat</keyword>
<reference evidence="5 6" key="1">
    <citation type="submission" date="2014-11" db="EMBL/GenBank/DDBJ databases">
        <title>Comparative genomics of Methylobacterium species.</title>
        <authorList>
            <person name="Chaudhry V."/>
            <person name="Patil P.B."/>
        </authorList>
    </citation>
    <scope>NUCLEOTIDE SEQUENCE [LARGE SCALE GENOMIC DNA]</scope>
    <source>
        <strain evidence="5 6">SE3.6</strain>
    </source>
</reference>